<proteinExistence type="predicted"/>
<evidence type="ECO:0000313" key="2">
    <source>
        <dbReference type="Proteomes" id="UP000324222"/>
    </source>
</evidence>
<name>A0A5B7GW07_PORTR</name>
<gene>
    <name evidence="1" type="ORF">E2C01_057133</name>
</gene>
<dbReference type="AlphaFoldDB" id="A0A5B7GW07"/>
<dbReference type="EMBL" id="VSRR010020354">
    <property type="protein sequence ID" value="MPC63042.1"/>
    <property type="molecule type" value="Genomic_DNA"/>
</dbReference>
<dbReference type="Proteomes" id="UP000324222">
    <property type="component" value="Unassembled WGS sequence"/>
</dbReference>
<protein>
    <submittedName>
        <fullName evidence="1">Uncharacterized protein</fullName>
    </submittedName>
</protein>
<evidence type="ECO:0000313" key="1">
    <source>
        <dbReference type="EMBL" id="MPC63042.1"/>
    </source>
</evidence>
<keyword evidence="2" id="KW-1185">Reference proteome</keyword>
<reference evidence="1 2" key="1">
    <citation type="submission" date="2019-05" db="EMBL/GenBank/DDBJ databases">
        <title>Another draft genome of Portunus trituberculatus and its Hox gene families provides insights of decapod evolution.</title>
        <authorList>
            <person name="Jeong J.-H."/>
            <person name="Song I."/>
            <person name="Kim S."/>
            <person name="Choi T."/>
            <person name="Kim D."/>
            <person name="Ryu S."/>
            <person name="Kim W."/>
        </authorList>
    </citation>
    <scope>NUCLEOTIDE SEQUENCE [LARGE SCALE GENOMIC DNA]</scope>
    <source>
        <tissue evidence="1">Muscle</tissue>
    </source>
</reference>
<organism evidence="1 2">
    <name type="scientific">Portunus trituberculatus</name>
    <name type="common">Swimming crab</name>
    <name type="synonym">Neptunus trituberculatus</name>
    <dbReference type="NCBI Taxonomy" id="210409"/>
    <lineage>
        <taxon>Eukaryota</taxon>
        <taxon>Metazoa</taxon>
        <taxon>Ecdysozoa</taxon>
        <taxon>Arthropoda</taxon>
        <taxon>Crustacea</taxon>
        <taxon>Multicrustacea</taxon>
        <taxon>Malacostraca</taxon>
        <taxon>Eumalacostraca</taxon>
        <taxon>Eucarida</taxon>
        <taxon>Decapoda</taxon>
        <taxon>Pleocyemata</taxon>
        <taxon>Brachyura</taxon>
        <taxon>Eubrachyura</taxon>
        <taxon>Portunoidea</taxon>
        <taxon>Portunidae</taxon>
        <taxon>Portuninae</taxon>
        <taxon>Portunus</taxon>
    </lineage>
</organism>
<comment type="caution">
    <text evidence="1">The sequence shown here is derived from an EMBL/GenBank/DDBJ whole genome shotgun (WGS) entry which is preliminary data.</text>
</comment>
<accession>A0A5B7GW07</accession>
<sequence length="69" mass="8140">MKIVIKDRKRYINFVARRRLKRVSYRRVDDDAYGVTLSFPLCSSDHNLISVSYPISPIPTQDPPKLRYL</sequence>